<dbReference type="GO" id="GO:0004553">
    <property type="term" value="F:hydrolase activity, hydrolyzing O-glycosyl compounds"/>
    <property type="evidence" value="ECO:0007669"/>
    <property type="project" value="UniProtKB-ARBA"/>
</dbReference>
<dbReference type="Gene3D" id="3.20.20.80">
    <property type="entry name" value="Glycosidases"/>
    <property type="match status" value="1"/>
</dbReference>
<comment type="similarity">
    <text evidence="1 4">Belongs to the glycosyl hydrolase 1 family.</text>
</comment>
<dbReference type="InterPro" id="IPR001360">
    <property type="entry name" value="Glyco_hydro_1"/>
</dbReference>
<proteinExistence type="inferred from homology"/>
<name>A0ABD3ADR2_9GENT</name>
<dbReference type="SUPFAM" id="SSF51445">
    <property type="entry name" value="(Trans)glycosidases"/>
    <property type="match status" value="1"/>
</dbReference>
<evidence type="ECO:0000313" key="5">
    <source>
        <dbReference type="EMBL" id="KAL3529693.1"/>
    </source>
</evidence>
<sequence length="203" mass="22363">MLGTFAPGRHFTNEVQRRAIAEVLPSSLGTSTEAMAHSHTPSAGDPKTEPYIVTHNQLLAHAAAVKIYRRVYQNAQKGKIGIGLVTIWTEPHTDTQADRDAAQRVFDPVVFGKYPESMRRLLGSQLPEFTPHQIRDLAGSFDFIGMNYYTSNTNSTMDAKKANLVGDYSKTVDSENMTVVALAKYEVQYAGPITRSKAKTSAQ</sequence>
<evidence type="ECO:0000256" key="2">
    <source>
        <dbReference type="ARBA" id="ARBA00022801"/>
    </source>
</evidence>
<gene>
    <name evidence="5" type="ORF">ACH5RR_009015</name>
</gene>
<organism evidence="5 6">
    <name type="scientific">Cinchona calisaya</name>
    <dbReference type="NCBI Taxonomy" id="153742"/>
    <lineage>
        <taxon>Eukaryota</taxon>
        <taxon>Viridiplantae</taxon>
        <taxon>Streptophyta</taxon>
        <taxon>Embryophyta</taxon>
        <taxon>Tracheophyta</taxon>
        <taxon>Spermatophyta</taxon>
        <taxon>Magnoliopsida</taxon>
        <taxon>eudicotyledons</taxon>
        <taxon>Gunneridae</taxon>
        <taxon>Pentapetalae</taxon>
        <taxon>asterids</taxon>
        <taxon>lamiids</taxon>
        <taxon>Gentianales</taxon>
        <taxon>Rubiaceae</taxon>
        <taxon>Cinchonoideae</taxon>
        <taxon>Cinchoneae</taxon>
        <taxon>Cinchona</taxon>
    </lineage>
</organism>
<dbReference type="PANTHER" id="PTHR10353">
    <property type="entry name" value="GLYCOSYL HYDROLASE"/>
    <property type="match status" value="1"/>
</dbReference>
<dbReference type="Pfam" id="PF00232">
    <property type="entry name" value="Glyco_hydro_1"/>
    <property type="match status" value="1"/>
</dbReference>
<keyword evidence="6" id="KW-1185">Reference proteome</keyword>
<dbReference type="AlphaFoldDB" id="A0ABD3ADR2"/>
<dbReference type="EMBL" id="JBJUIK010000004">
    <property type="protein sequence ID" value="KAL3529693.1"/>
    <property type="molecule type" value="Genomic_DNA"/>
</dbReference>
<dbReference type="InterPro" id="IPR017853">
    <property type="entry name" value="GH"/>
</dbReference>
<dbReference type="GO" id="GO:0009821">
    <property type="term" value="P:alkaloid biosynthetic process"/>
    <property type="evidence" value="ECO:0007669"/>
    <property type="project" value="UniProtKB-ARBA"/>
</dbReference>
<comment type="caution">
    <text evidence="5">The sequence shown here is derived from an EMBL/GenBank/DDBJ whole genome shotgun (WGS) entry which is preliminary data.</text>
</comment>
<dbReference type="PANTHER" id="PTHR10353:SF137">
    <property type="entry name" value="MYROSINASE 3-RELATED"/>
    <property type="match status" value="1"/>
</dbReference>
<keyword evidence="2" id="KW-0378">Hydrolase</keyword>
<keyword evidence="3" id="KW-0326">Glycosidase</keyword>
<dbReference type="Proteomes" id="UP001630127">
    <property type="component" value="Unassembled WGS sequence"/>
</dbReference>
<evidence type="ECO:0000256" key="1">
    <source>
        <dbReference type="ARBA" id="ARBA00010838"/>
    </source>
</evidence>
<evidence type="ECO:0008006" key="7">
    <source>
        <dbReference type="Google" id="ProtNLM"/>
    </source>
</evidence>
<reference evidence="5 6" key="1">
    <citation type="submission" date="2024-11" db="EMBL/GenBank/DDBJ databases">
        <title>A near-complete genome assembly of Cinchona calisaya.</title>
        <authorList>
            <person name="Lian D.C."/>
            <person name="Zhao X.W."/>
            <person name="Wei L."/>
        </authorList>
    </citation>
    <scope>NUCLEOTIDE SEQUENCE [LARGE SCALE GENOMIC DNA]</scope>
    <source>
        <tissue evidence="5">Nenye</tissue>
    </source>
</reference>
<evidence type="ECO:0000313" key="6">
    <source>
        <dbReference type="Proteomes" id="UP001630127"/>
    </source>
</evidence>
<evidence type="ECO:0000256" key="4">
    <source>
        <dbReference type="RuleBase" id="RU003690"/>
    </source>
</evidence>
<evidence type="ECO:0000256" key="3">
    <source>
        <dbReference type="ARBA" id="ARBA00023295"/>
    </source>
</evidence>
<accession>A0ABD3ADR2</accession>
<protein>
    <recommendedName>
        <fullName evidence="7">Beta-glucosidase</fullName>
    </recommendedName>
</protein>